<protein>
    <submittedName>
        <fullName evidence="2">Uncharacterized protein</fullName>
    </submittedName>
</protein>
<feature type="transmembrane region" description="Helical" evidence="1">
    <location>
        <begin position="90"/>
        <end position="112"/>
    </location>
</feature>
<dbReference type="EMBL" id="JBCGBO010000025">
    <property type="protein sequence ID" value="KAK9176150.1"/>
    <property type="molecule type" value="Genomic_DNA"/>
</dbReference>
<comment type="caution">
    <text evidence="2">The sequence shown here is derived from an EMBL/GenBank/DDBJ whole genome shotgun (WGS) entry which is preliminary data.</text>
</comment>
<keyword evidence="1" id="KW-1133">Transmembrane helix</keyword>
<evidence type="ECO:0000256" key="1">
    <source>
        <dbReference type="SAM" id="Phobius"/>
    </source>
</evidence>
<evidence type="ECO:0000313" key="2">
    <source>
        <dbReference type="EMBL" id="KAK9176150.1"/>
    </source>
</evidence>
<accession>A0AAP0Q949</accession>
<keyword evidence="1" id="KW-0472">Membrane</keyword>
<organism evidence="2 3">
    <name type="scientific">Citrus x changshan-huyou</name>
    <dbReference type="NCBI Taxonomy" id="2935761"/>
    <lineage>
        <taxon>Eukaryota</taxon>
        <taxon>Viridiplantae</taxon>
        <taxon>Streptophyta</taxon>
        <taxon>Embryophyta</taxon>
        <taxon>Tracheophyta</taxon>
        <taxon>Spermatophyta</taxon>
        <taxon>Magnoliopsida</taxon>
        <taxon>eudicotyledons</taxon>
        <taxon>Gunneridae</taxon>
        <taxon>Pentapetalae</taxon>
        <taxon>rosids</taxon>
        <taxon>malvids</taxon>
        <taxon>Sapindales</taxon>
        <taxon>Rutaceae</taxon>
        <taxon>Aurantioideae</taxon>
        <taxon>Citrus</taxon>
    </lineage>
</organism>
<evidence type="ECO:0000313" key="3">
    <source>
        <dbReference type="Proteomes" id="UP001428341"/>
    </source>
</evidence>
<name>A0AAP0Q949_9ROSI</name>
<proteinExistence type="predicted"/>
<dbReference type="AlphaFoldDB" id="A0AAP0Q949"/>
<sequence>MIRVADTKFISPNPSNYPSFDFLLIVGGFISSNSSFGDLLASILLLHHNSKAPFQQCSTPLMEQEKARAEVISCILHDKIMYFSKAVSAWIFQAAACALLVQLNIILAKPFLSRFNPGKYKRSSTALTARALKEKVNTRMAKVVPPTTTGRSCAIDQVILNAIDLALTALGEFWSHCGRSQTLERVREGIPAM</sequence>
<dbReference type="Proteomes" id="UP001428341">
    <property type="component" value="Unassembled WGS sequence"/>
</dbReference>
<gene>
    <name evidence="2" type="ORF">WN944_028163</name>
</gene>
<keyword evidence="3" id="KW-1185">Reference proteome</keyword>
<reference evidence="2 3" key="1">
    <citation type="submission" date="2024-05" db="EMBL/GenBank/DDBJ databases">
        <title>Haplotype-resolved chromosome-level genome assembly of Huyou (Citrus changshanensis).</title>
        <authorList>
            <person name="Miao C."/>
            <person name="Chen W."/>
            <person name="Wu Y."/>
            <person name="Wang L."/>
            <person name="Zhao S."/>
            <person name="Grierson D."/>
            <person name="Xu C."/>
            <person name="Chen K."/>
        </authorList>
    </citation>
    <scope>NUCLEOTIDE SEQUENCE [LARGE SCALE GENOMIC DNA]</scope>
    <source>
        <strain evidence="2">01-14</strain>
        <tissue evidence="2">Leaf</tissue>
    </source>
</reference>
<keyword evidence="1" id="KW-0812">Transmembrane</keyword>